<dbReference type="InterPro" id="IPR012668">
    <property type="entry name" value="CHP02466"/>
</dbReference>
<accession>A0ABS5XH28</accession>
<organism evidence="1 2">
    <name type="scientific">Metapseudomonas boanensis</name>
    <dbReference type="NCBI Taxonomy" id="2822138"/>
    <lineage>
        <taxon>Bacteria</taxon>
        <taxon>Pseudomonadati</taxon>
        <taxon>Pseudomonadota</taxon>
        <taxon>Gammaproteobacteria</taxon>
        <taxon>Pseudomonadales</taxon>
        <taxon>Pseudomonadaceae</taxon>
        <taxon>Metapseudomonas</taxon>
    </lineage>
</organism>
<comment type="caution">
    <text evidence="1">The sequence shown here is derived from an EMBL/GenBank/DDBJ whole genome shotgun (WGS) entry which is preliminary data.</text>
</comment>
<sequence length="211" mass="22988">MPASTSDVVRLFPTFVWQSRLELACYEPLNRDLLAHVRMLMGAGAGAYTGAAWQSGYVLHQQPEFVALVTHIEAAVSNVLAFIKVVDAPFRITGCWANALGPGAAHAMHSHPNNFLSGVYYVQTQEGANTINFHDPRPQTAVIRPPVTALMAYNTDQVVVTVSDGTLLIFPAWLPHSVSVNTSARLRVSVSFNVMFTSYDTTMSPPLWGEG</sequence>
<dbReference type="SUPFAM" id="SSF51197">
    <property type="entry name" value="Clavaminate synthase-like"/>
    <property type="match status" value="1"/>
</dbReference>
<dbReference type="EMBL" id="JAGTIS010000004">
    <property type="protein sequence ID" value="MBT8766340.1"/>
    <property type="molecule type" value="Genomic_DNA"/>
</dbReference>
<dbReference type="Proteomes" id="UP001519667">
    <property type="component" value="Unassembled WGS sequence"/>
</dbReference>
<dbReference type="NCBIfam" id="TIGR02466">
    <property type="entry name" value="TIGR02466 family protein"/>
    <property type="match status" value="1"/>
</dbReference>
<gene>
    <name evidence="1" type="ORF">J7302_09385</name>
</gene>
<proteinExistence type="predicted"/>
<protein>
    <submittedName>
        <fullName evidence="1">2OG-Fe(II) oxygenase family protein</fullName>
    </submittedName>
</protein>
<dbReference type="RefSeq" id="WP_215373045.1">
    <property type="nucleotide sequence ID" value="NZ_JAGTIS010000004.1"/>
</dbReference>
<evidence type="ECO:0000313" key="1">
    <source>
        <dbReference type="EMBL" id="MBT8766340.1"/>
    </source>
</evidence>
<name>A0ABS5XH28_9GAMM</name>
<keyword evidence="2" id="KW-1185">Reference proteome</keyword>
<evidence type="ECO:0000313" key="2">
    <source>
        <dbReference type="Proteomes" id="UP001519667"/>
    </source>
</evidence>
<dbReference type="Gene3D" id="2.60.120.620">
    <property type="entry name" value="q2cbj1_9rhob like domain"/>
    <property type="match status" value="1"/>
</dbReference>
<dbReference type="Pfam" id="PF13759">
    <property type="entry name" value="2OG-FeII_Oxy_5"/>
    <property type="match status" value="1"/>
</dbReference>
<reference evidence="1 2" key="1">
    <citation type="submission" date="2021-04" db="EMBL/GenBank/DDBJ databases">
        <title>Pseudomonas boanensis sp. nov., a bacterium isolated from river water used for household purposes in Boane District, Mozambique.</title>
        <authorList>
            <person name="Nicklasson M."/>
            <person name="Martin-Rodriguez A.J."/>
            <person name="Thorell K."/>
            <person name="Neves L."/>
            <person name="Mussagy A."/>
            <person name="Rydberg H.A."/>
            <person name="Hernroth B."/>
            <person name="Svensson-Stadler L."/>
            <person name="Sjoling A."/>
        </authorList>
    </citation>
    <scope>NUCLEOTIDE SEQUENCE [LARGE SCALE GENOMIC DNA]</scope>
    <source>
        <strain evidence="1 2">DB1</strain>
    </source>
</reference>